<dbReference type="FunFam" id="1.10.30.10:FF:000043">
    <property type="entry name" value="Transcription factor A, mitochondrial"/>
    <property type="match status" value="1"/>
</dbReference>
<keyword evidence="7" id="KW-0496">Mitochondrion</keyword>
<dbReference type="Pfam" id="PF09011">
    <property type="entry name" value="HMG_box_2"/>
    <property type="match status" value="1"/>
</dbReference>
<dbReference type="PROSITE" id="PS50118">
    <property type="entry name" value="HMG_BOX_2"/>
    <property type="match status" value="2"/>
</dbReference>
<evidence type="ECO:0000313" key="19">
    <source>
        <dbReference type="RefSeq" id="XP_054839105.1"/>
    </source>
</evidence>
<keyword evidence="6 14" id="KW-0238">DNA-binding</keyword>
<comment type="subcellular location">
    <subcellularLocation>
        <location evidence="1">Mitochondrion matrix</location>
        <location evidence="1">Mitochondrion nucleoid</location>
    </subcellularLocation>
</comment>
<comment type="subunit">
    <text evidence="13">Monomer; binds DNA as a monomer. Homodimer. Component of the mitochondrial transcription initiation complex, composed at least of TFB2M, TFAM and POLRMT. In this complex TFAM recruits POLRMT to the promoter whereas TFB2M induces structural changes in POLRMT to enable promoter opening and trapping of the DNA non-template strand. Upon metabolic stress, forms a complex composed of FOXO3, SIRT3, TFAM and POLRMT. Interacts with TFB1M and TFB2M. Interacts with CLPX; this enhances DNA-binding.</text>
</comment>
<keyword evidence="14" id="KW-0539">Nucleus</keyword>
<keyword evidence="15" id="KW-0175">Coiled coil</keyword>
<feature type="region of interest" description="Disordered" evidence="16">
    <location>
        <begin position="227"/>
        <end position="263"/>
    </location>
</feature>
<evidence type="ECO:0000256" key="9">
    <source>
        <dbReference type="ARBA" id="ARBA00023163"/>
    </source>
</evidence>
<evidence type="ECO:0000256" key="16">
    <source>
        <dbReference type="SAM" id="MobiDB-lite"/>
    </source>
</evidence>
<dbReference type="Pfam" id="PF00505">
    <property type="entry name" value="HMG_box"/>
    <property type="match status" value="1"/>
</dbReference>
<keyword evidence="2" id="KW-0597">Phosphoprotein</keyword>
<dbReference type="CDD" id="cd21987">
    <property type="entry name" value="HMG-box_TFAM_rpt2"/>
    <property type="match status" value="1"/>
</dbReference>
<feature type="DNA-binding region" description="HMG box" evidence="14">
    <location>
        <begin position="147"/>
        <end position="211"/>
    </location>
</feature>
<dbReference type="GO" id="GO:0003677">
    <property type="term" value="F:DNA binding"/>
    <property type="evidence" value="ECO:0007669"/>
    <property type="project" value="UniProtKB-UniRule"/>
</dbReference>
<evidence type="ECO:0000256" key="14">
    <source>
        <dbReference type="PROSITE-ProRule" id="PRU00267"/>
    </source>
</evidence>
<evidence type="ECO:0000256" key="6">
    <source>
        <dbReference type="ARBA" id="ARBA00023125"/>
    </source>
</evidence>
<evidence type="ECO:0000256" key="13">
    <source>
        <dbReference type="ARBA" id="ARBA00046467"/>
    </source>
</evidence>
<gene>
    <name evidence="19" type="primary">TFAM</name>
</gene>
<feature type="domain" description="HMG box" evidence="17">
    <location>
        <begin position="42"/>
        <end position="110"/>
    </location>
</feature>
<keyword evidence="10" id="KW-1135">Mitochondrion nucleoid</keyword>
<dbReference type="RefSeq" id="XP_054839105.1">
    <property type="nucleotide sequence ID" value="XM_054983130.1"/>
</dbReference>
<dbReference type="InterPro" id="IPR036910">
    <property type="entry name" value="HMG_box_dom_sf"/>
</dbReference>
<feature type="compositionally biased region" description="Basic residues" evidence="16">
    <location>
        <begin position="227"/>
        <end position="248"/>
    </location>
</feature>
<keyword evidence="3" id="KW-0677">Repeat</keyword>
<dbReference type="KEGG" id="emc:129332196"/>
<keyword evidence="4" id="KW-0809">Transit peptide</keyword>
<keyword evidence="5" id="KW-0805">Transcription regulation</keyword>
<evidence type="ECO:0000256" key="12">
    <source>
        <dbReference type="ARBA" id="ARBA00045216"/>
    </source>
</evidence>
<feature type="coiled-coil region" evidence="15">
    <location>
        <begin position="92"/>
        <end position="119"/>
    </location>
</feature>
<dbReference type="Gene3D" id="1.10.30.10">
    <property type="entry name" value="High mobility group box domain"/>
    <property type="match status" value="2"/>
</dbReference>
<organism evidence="18 19">
    <name type="scientific">Eublepharis macularius</name>
    <name type="common">Leopard gecko</name>
    <name type="synonym">Cyrtodactylus macularius</name>
    <dbReference type="NCBI Taxonomy" id="481883"/>
    <lineage>
        <taxon>Eukaryota</taxon>
        <taxon>Metazoa</taxon>
        <taxon>Chordata</taxon>
        <taxon>Craniata</taxon>
        <taxon>Vertebrata</taxon>
        <taxon>Euteleostomi</taxon>
        <taxon>Lepidosauria</taxon>
        <taxon>Squamata</taxon>
        <taxon>Bifurcata</taxon>
        <taxon>Gekkota</taxon>
        <taxon>Eublepharidae</taxon>
        <taxon>Eublepharinae</taxon>
        <taxon>Eublepharis</taxon>
    </lineage>
</organism>
<feature type="DNA-binding region" description="HMG box" evidence="14">
    <location>
        <begin position="42"/>
        <end position="110"/>
    </location>
</feature>
<evidence type="ECO:0000256" key="2">
    <source>
        <dbReference type="ARBA" id="ARBA00022553"/>
    </source>
</evidence>
<proteinExistence type="predicted"/>
<evidence type="ECO:0000256" key="7">
    <source>
        <dbReference type="ARBA" id="ARBA00023128"/>
    </source>
</evidence>
<protein>
    <recommendedName>
        <fullName evidence="11">Transcription factor A, mitochondrial</fullName>
    </recommendedName>
</protein>
<evidence type="ECO:0000256" key="3">
    <source>
        <dbReference type="ARBA" id="ARBA00022737"/>
    </source>
</evidence>
<dbReference type="GO" id="GO:0005634">
    <property type="term" value="C:nucleus"/>
    <property type="evidence" value="ECO:0007669"/>
    <property type="project" value="UniProtKB-UniRule"/>
</dbReference>
<evidence type="ECO:0000313" key="18">
    <source>
        <dbReference type="Proteomes" id="UP001190640"/>
    </source>
</evidence>
<dbReference type="AlphaFoldDB" id="A0AA97L1P5"/>
<dbReference type="GO" id="GO:0006357">
    <property type="term" value="P:regulation of transcription by RNA polymerase II"/>
    <property type="evidence" value="ECO:0007669"/>
    <property type="project" value="TreeGrafter"/>
</dbReference>
<evidence type="ECO:0000256" key="4">
    <source>
        <dbReference type="ARBA" id="ARBA00022946"/>
    </source>
</evidence>
<evidence type="ECO:0000259" key="17">
    <source>
        <dbReference type="PROSITE" id="PS50118"/>
    </source>
</evidence>
<evidence type="ECO:0000256" key="15">
    <source>
        <dbReference type="SAM" id="Coils"/>
    </source>
</evidence>
<evidence type="ECO:0000256" key="1">
    <source>
        <dbReference type="ARBA" id="ARBA00004436"/>
    </source>
</evidence>
<dbReference type="SUPFAM" id="SSF47095">
    <property type="entry name" value="HMG-box"/>
    <property type="match status" value="2"/>
</dbReference>
<name>A0AA97L1P5_EUBMA</name>
<comment type="function">
    <text evidence="12">Binds to the mitochondrial light strand promoter and functions in mitochondrial transcription regulation. Component of the mitochondrial transcription initiation complex, composed at least of TFB2M, TFAM and POLRMT that is required for basal transcription of mitochondrial DNA. In this complex, TFAM recruits POLRMT to a specific promoter whereas TFB2M induces structural changes in POLRMT to enable promoter opening and trapping of the DNA non-template strand. Required for accurate and efficient promoter recognition by the mitochondrial RNA polymerase. Promotes transcription initiation from the HSP1 and the light strand promoter by binding immediately upstream of transcriptional start sites. Is able to unwind DNA. Bends the mitochondrial light strand promoter DNA into a U-turn shape via its HMG boxes. Required for maintenance of normal levels of mitochondrial DNA. May play a role in organizing and compacting mitochondrial DNA.</text>
</comment>
<dbReference type="InterPro" id="IPR009071">
    <property type="entry name" value="HMG_box_dom"/>
</dbReference>
<evidence type="ECO:0000256" key="8">
    <source>
        <dbReference type="ARBA" id="ARBA00023159"/>
    </source>
</evidence>
<dbReference type="PANTHER" id="PTHR48112">
    <property type="entry name" value="HIGH MOBILITY GROUP PROTEIN DSP1"/>
    <property type="match status" value="1"/>
</dbReference>
<evidence type="ECO:0000256" key="10">
    <source>
        <dbReference type="ARBA" id="ARBA00023271"/>
    </source>
</evidence>
<feature type="domain" description="HMG box" evidence="17">
    <location>
        <begin position="147"/>
        <end position="211"/>
    </location>
</feature>
<dbReference type="GO" id="GO:0042645">
    <property type="term" value="C:mitochondrial nucleoid"/>
    <property type="evidence" value="ECO:0007669"/>
    <property type="project" value="UniProtKB-SubCell"/>
</dbReference>
<evidence type="ECO:0000256" key="11">
    <source>
        <dbReference type="ARBA" id="ARBA00040582"/>
    </source>
</evidence>
<keyword evidence="8" id="KW-0010">Activator</keyword>
<dbReference type="PANTHER" id="PTHR48112:SF36">
    <property type="entry name" value="TRANSCRIPTION FACTOR A, MITOCHONDRIAL"/>
    <property type="match status" value="1"/>
</dbReference>
<reference evidence="19" key="1">
    <citation type="submission" date="2025-08" db="UniProtKB">
        <authorList>
            <consortium name="RefSeq"/>
        </authorList>
    </citation>
    <scope>IDENTIFICATION</scope>
    <source>
        <tissue evidence="19">Blood</tissue>
    </source>
</reference>
<keyword evidence="18" id="KW-1185">Reference proteome</keyword>
<evidence type="ECO:0000256" key="5">
    <source>
        <dbReference type="ARBA" id="ARBA00023015"/>
    </source>
</evidence>
<dbReference type="CTD" id="7019"/>
<dbReference type="GeneID" id="129332196"/>
<dbReference type="SMART" id="SM00398">
    <property type="entry name" value="HMG"/>
    <property type="match status" value="2"/>
</dbReference>
<accession>A0AA97L1P5</accession>
<keyword evidence="9" id="KW-0804">Transcription</keyword>
<sequence>MAATLLTRVLSAVNGPRFVLRCSTTCLVEKWFSKHISSDNRPKQPLTAYIRFYKDQQPAYRKQNPDVSVLDITKMIAHAWRELPSPDKQTYEAAAKIERQAYKEQMAKYKAQLTPAQEEALKEEKRRKVAKRRATKKKRQLTVLGKPKRTRTAFNIFVSEHFQEAKGASIQGKMKNLFEEWQKMASSQKQMYHQLSEDDKIRYENEMKSWEEHMAEIGREDLVRYKSRRKMSKEKKTVRKSNLKKPLGRKVASSATKVKKSEE</sequence>
<dbReference type="InterPro" id="IPR050342">
    <property type="entry name" value="HMGB"/>
</dbReference>
<dbReference type="Proteomes" id="UP001190640">
    <property type="component" value="Chromosome 6"/>
</dbReference>